<proteinExistence type="predicted"/>
<comment type="caution">
    <text evidence="1">The sequence shown here is derived from an EMBL/GenBank/DDBJ whole genome shotgun (WGS) entry which is preliminary data.</text>
</comment>
<protein>
    <submittedName>
        <fullName evidence="1">Uncharacterized protein</fullName>
    </submittedName>
</protein>
<dbReference type="PANTHER" id="PTHR31014:SF0">
    <property type="entry name" value="MITOCHONDRIAL TRANSLATION SYSTEM COMPONENT PET127-RELATED"/>
    <property type="match status" value="1"/>
</dbReference>
<organism evidence="1 2">
    <name type="scientific">Galdieria partita</name>
    <dbReference type="NCBI Taxonomy" id="83374"/>
    <lineage>
        <taxon>Eukaryota</taxon>
        <taxon>Rhodophyta</taxon>
        <taxon>Bangiophyceae</taxon>
        <taxon>Galdieriales</taxon>
        <taxon>Galdieriaceae</taxon>
        <taxon>Galdieria</taxon>
    </lineage>
</organism>
<dbReference type="PANTHER" id="PTHR31014">
    <property type="entry name" value="MITOCHONDRIAL TRANSLATION SYSTEM COMPONENT PET127-RELATED"/>
    <property type="match status" value="1"/>
</dbReference>
<reference evidence="1" key="2">
    <citation type="submission" date="2022-01" db="EMBL/GenBank/DDBJ databases">
        <authorList>
            <person name="Hirooka S."/>
            <person name="Miyagishima S.Y."/>
        </authorList>
    </citation>
    <scope>NUCLEOTIDE SEQUENCE</scope>
    <source>
        <strain evidence="1">NBRC 102759</strain>
    </source>
</reference>
<sequence>MPWCRCFTCDWRIQRLSQFWIVRKFHSSFGILCRKEVFLVDSSKSIFVDKNQKNEGKAEQFRTVRPEKDDLDSKTQVGYILNAFRSAIDAAQKAAENNHFDNPDKVNKQGLQVGDKIKESRQLNASKTFQSSFGIEACVSASSSLEDDVLLQLDLNKLKTVGLSSWKILDDFSQNLETVEAPNPEKTPRLAEPLRRVLHEDRVVRVEELQENNKEGLELSVKEEDDVLDRSTFIVENFFKYIPASKDHKLQRLAKNFNLRYTGSTSSVVPVLSSIYHVLSRYRRTSIDGLSGDFRNSPTAFTRYMLKPVTIILYPDGNGLYNIDKAEEKPPKVGVLSDIGHLLERLFTQENMSVKKRIDFSSINIPNLEDNGSDERPYHNAEYRFSKFGNCLFRAQVDCYDPTTDKFFDVKTRALAAIRYQIERYEDYLEKEITKTTGYEDSFERELYDMIRSVFIKYALQFRIGGMSGAFVSFHSIGKVSGYQYIPLEEIEKYVFGNEAWARKSFCSSMKIFEDLLDRMTHCFPCEDPIRVTIDPFSHTGVLDVYATRLREGVDSLEWRNIQELAFANKKVEESFHISPEDVKKFQIHIATFVNALYSGAPVNYTKDDQLHLLYSIREVPVSLIEYIKVLRLSLGLEDMPQSRHFSVSGLSSTELADILISTSFQAFHLIK</sequence>
<name>A0A9C7PS00_9RHOD</name>
<reference evidence="1" key="1">
    <citation type="journal article" date="2022" name="Proc. Natl. Acad. Sci. U.S.A.">
        <title>Life cycle and functional genomics of the unicellular red alga Galdieria for elucidating algal and plant evolution and industrial use.</title>
        <authorList>
            <person name="Hirooka S."/>
            <person name="Itabashi T."/>
            <person name="Ichinose T.M."/>
            <person name="Onuma R."/>
            <person name="Fujiwara T."/>
            <person name="Yamashita S."/>
            <person name="Jong L.W."/>
            <person name="Tomita R."/>
            <person name="Iwane A.H."/>
            <person name="Miyagishima S.Y."/>
        </authorList>
    </citation>
    <scope>NUCLEOTIDE SEQUENCE</scope>
    <source>
        <strain evidence="1">NBRC 102759</strain>
    </source>
</reference>
<dbReference type="EMBL" id="BQMJ01000004">
    <property type="protein sequence ID" value="GJQ08776.1"/>
    <property type="molecule type" value="Genomic_DNA"/>
</dbReference>
<dbReference type="InterPro" id="IPR013943">
    <property type="entry name" value="Pet127"/>
</dbReference>
<dbReference type="AlphaFoldDB" id="A0A9C7PS00"/>
<dbReference type="GO" id="GO:0000964">
    <property type="term" value="P:mitochondrial RNA 5'-end processing"/>
    <property type="evidence" value="ECO:0007669"/>
    <property type="project" value="TreeGrafter"/>
</dbReference>
<dbReference type="Proteomes" id="UP001061958">
    <property type="component" value="Unassembled WGS sequence"/>
</dbReference>
<dbReference type="Pfam" id="PF08634">
    <property type="entry name" value="Pet127"/>
    <property type="match status" value="1"/>
</dbReference>
<gene>
    <name evidence="1" type="ORF">GpartN1_g567.t1</name>
</gene>
<dbReference type="GO" id="GO:0005740">
    <property type="term" value="C:mitochondrial envelope"/>
    <property type="evidence" value="ECO:0007669"/>
    <property type="project" value="TreeGrafter"/>
</dbReference>
<accession>A0A9C7PS00</accession>
<evidence type="ECO:0000313" key="1">
    <source>
        <dbReference type="EMBL" id="GJQ08776.1"/>
    </source>
</evidence>
<dbReference type="OrthoDB" id="10249045at2759"/>
<keyword evidence="2" id="KW-1185">Reference proteome</keyword>
<evidence type="ECO:0000313" key="2">
    <source>
        <dbReference type="Proteomes" id="UP001061958"/>
    </source>
</evidence>